<evidence type="ECO:0000313" key="3">
    <source>
        <dbReference type="Proteomes" id="UP000018208"/>
    </source>
</evidence>
<dbReference type="EMBL" id="AUWU02000007">
    <property type="protein sequence ID" value="KAH0570616.1"/>
    <property type="molecule type" value="Genomic_DNA"/>
</dbReference>
<evidence type="ECO:0000313" key="2">
    <source>
        <dbReference type="EMBL" id="KAH0570616.1"/>
    </source>
</evidence>
<dbReference type="VEuPathDB" id="GiardiaDB:SS50377_26900"/>
<reference evidence="2" key="2">
    <citation type="submission" date="2020-12" db="EMBL/GenBank/DDBJ databases">
        <title>New Spironucleus salmonicida genome in near-complete chromosomes.</title>
        <authorList>
            <person name="Xu F."/>
            <person name="Kurt Z."/>
            <person name="Jimenez-Gonzalez A."/>
            <person name="Astvaldsson A."/>
            <person name="Andersson J.O."/>
            <person name="Svard S.G."/>
        </authorList>
    </citation>
    <scope>NUCLEOTIDE SEQUENCE</scope>
    <source>
        <strain evidence="2">ATCC 50377</strain>
    </source>
</reference>
<dbReference type="EMBL" id="KI546040">
    <property type="protein sequence ID" value="EST47411.1"/>
    <property type="molecule type" value="Genomic_DNA"/>
</dbReference>
<gene>
    <name evidence="1" type="ORF">SS50377_12397</name>
    <name evidence="2" type="ORF">SS50377_26900</name>
</gene>
<dbReference type="Proteomes" id="UP000018208">
    <property type="component" value="Unassembled WGS sequence"/>
</dbReference>
<reference evidence="1 2" key="1">
    <citation type="journal article" date="2014" name="PLoS Genet.">
        <title>The Genome of Spironucleus salmonicida Highlights a Fish Pathogen Adapted to Fluctuating Environments.</title>
        <authorList>
            <person name="Xu F."/>
            <person name="Jerlstrom-Hultqvist J."/>
            <person name="Einarsson E."/>
            <person name="Astvaldsson A."/>
            <person name="Svard S.G."/>
            <person name="Andersson J.O."/>
        </authorList>
    </citation>
    <scope>NUCLEOTIDE SEQUENCE</scope>
    <source>
        <strain evidence="2">ATCC 50377</strain>
    </source>
</reference>
<organism evidence="1">
    <name type="scientific">Spironucleus salmonicida</name>
    <dbReference type="NCBI Taxonomy" id="348837"/>
    <lineage>
        <taxon>Eukaryota</taxon>
        <taxon>Metamonada</taxon>
        <taxon>Diplomonadida</taxon>
        <taxon>Hexamitidae</taxon>
        <taxon>Hexamitinae</taxon>
        <taxon>Spironucleus</taxon>
    </lineage>
</organism>
<accession>V6LUN0</accession>
<name>V6LUN0_9EUKA</name>
<sequence>MSYSILLPITKSRIKPKPMSRVYHEMLFNINVESDETHKLKVSNESFIRKLSSSCIQDNQQVFLSNGNSFSRPKSQTPLQRYEFTLDDFKISQGLQKYRELLFQKVALSDQIVRNYDKLNRTALQGKLK</sequence>
<dbReference type="AlphaFoldDB" id="V6LUN0"/>
<proteinExistence type="predicted"/>
<evidence type="ECO:0000313" key="1">
    <source>
        <dbReference type="EMBL" id="EST47411.1"/>
    </source>
</evidence>
<protein>
    <submittedName>
        <fullName evidence="1">Uncharacterized protein</fullName>
    </submittedName>
</protein>
<keyword evidence="3" id="KW-1185">Reference proteome</keyword>